<comment type="caution">
    <text evidence="1">The sequence shown here is derived from an EMBL/GenBank/DDBJ whole genome shotgun (WGS) entry which is preliminary data.</text>
</comment>
<gene>
    <name evidence="1" type="ORF">IQ217_15645</name>
</gene>
<protein>
    <submittedName>
        <fullName evidence="1">BrnT family toxin</fullName>
    </submittedName>
</protein>
<dbReference type="EMBL" id="JADEVV010000054">
    <property type="protein sequence ID" value="MBE9255242.1"/>
    <property type="molecule type" value="Genomic_DNA"/>
</dbReference>
<sequence>MCGFRWNSEKNEWLKQNRQVSFEQIVKAIQDDDVLADFENSNKDRYPNQYMLIVKIENYVYCVPYTADSMTRWYNEGQIFRGVHRKVKCQLYQLI</sequence>
<keyword evidence="2" id="KW-1185">Reference proteome</keyword>
<reference evidence="1 2" key="1">
    <citation type="submission" date="2020-10" db="EMBL/GenBank/DDBJ databases">
        <authorList>
            <person name="Castelo-Branco R."/>
            <person name="Eusebio N."/>
            <person name="Adriana R."/>
            <person name="Vieira A."/>
            <person name="Brugerolle De Fraissinette N."/>
            <person name="Rezende De Castro R."/>
            <person name="Schneider M.P."/>
            <person name="Vasconcelos V."/>
            <person name="Leao P.N."/>
        </authorList>
    </citation>
    <scope>NUCLEOTIDE SEQUENCE [LARGE SCALE GENOMIC DNA]</scope>
    <source>
        <strain evidence="1 2">LEGE 00031</strain>
    </source>
</reference>
<evidence type="ECO:0000313" key="1">
    <source>
        <dbReference type="EMBL" id="MBE9255242.1"/>
    </source>
</evidence>
<name>A0ABR9VV75_9SYNC</name>
<organism evidence="1 2">
    <name type="scientific">Synechocystis salina LEGE 00031</name>
    <dbReference type="NCBI Taxonomy" id="1828736"/>
    <lineage>
        <taxon>Bacteria</taxon>
        <taxon>Bacillati</taxon>
        <taxon>Cyanobacteriota</taxon>
        <taxon>Cyanophyceae</taxon>
        <taxon>Synechococcales</taxon>
        <taxon>Merismopediaceae</taxon>
        <taxon>Synechocystis</taxon>
    </lineage>
</organism>
<accession>A0ABR9VV75</accession>
<evidence type="ECO:0000313" key="2">
    <source>
        <dbReference type="Proteomes" id="UP000658720"/>
    </source>
</evidence>
<proteinExistence type="predicted"/>
<dbReference type="Proteomes" id="UP000658720">
    <property type="component" value="Unassembled WGS sequence"/>
</dbReference>